<dbReference type="InterPro" id="IPR013783">
    <property type="entry name" value="Ig-like_fold"/>
</dbReference>
<dbReference type="Gene3D" id="2.60.40.10">
    <property type="entry name" value="Immunoglobulins"/>
    <property type="match status" value="4"/>
</dbReference>
<dbReference type="SUPFAM" id="SSF49265">
    <property type="entry name" value="Fibronectin type III"/>
    <property type="match status" value="1"/>
</dbReference>
<gene>
    <name evidence="2" type="ordered locus">Gura_2327</name>
</gene>
<feature type="domain" description="Fibronectin type-III" evidence="1">
    <location>
        <begin position="23"/>
        <end position="127"/>
    </location>
</feature>
<dbReference type="Pfam" id="PF00041">
    <property type="entry name" value="fn3"/>
    <property type="match status" value="1"/>
</dbReference>
<reference evidence="2 3" key="1">
    <citation type="submission" date="2007-05" db="EMBL/GenBank/DDBJ databases">
        <title>Complete sequence of Geobacter uraniireducens Rf4.</title>
        <authorList>
            <consortium name="US DOE Joint Genome Institute"/>
            <person name="Copeland A."/>
            <person name="Lucas S."/>
            <person name="Lapidus A."/>
            <person name="Barry K."/>
            <person name="Detter J.C."/>
            <person name="Glavina del Rio T."/>
            <person name="Hammon N."/>
            <person name="Israni S."/>
            <person name="Dalin E."/>
            <person name="Tice H."/>
            <person name="Pitluck S."/>
            <person name="Chertkov O."/>
            <person name="Brettin T."/>
            <person name="Bruce D."/>
            <person name="Han C."/>
            <person name="Schmutz J."/>
            <person name="Larimer F."/>
            <person name="Land M."/>
            <person name="Hauser L."/>
            <person name="Kyrpides N."/>
            <person name="Mikhailova N."/>
            <person name="Shelobolina E."/>
            <person name="Aklujkar M."/>
            <person name="Lovley D."/>
            <person name="Richardson P."/>
        </authorList>
    </citation>
    <scope>NUCLEOTIDE SEQUENCE [LARGE SCALE GENOMIC DNA]</scope>
    <source>
        <strain evidence="2 3">Rf4</strain>
    </source>
</reference>
<evidence type="ECO:0000313" key="3">
    <source>
        <dbReference type="Proteomes" id="UP000006695"/>
    </source>
</evidence>
<dbReference type="InterPro" id="IPR036116">
    <property type="entry name" value="FN3_sf"/>
</dbReference>
<dbReference type="CDD" id="cd14256">
    <property type="entry name" value="Dockerin_I"/>
    <property type="match status" value="1"/>
</dbReference>
<dbReference type="HOGENOM" id="CLU_044573_0_0_7"/>
<evidence type="ECO:0000313" key="2">
    <source>
        <dbReference type="EMBL" id="ABQ26506.1"/>
    </source>
</evidence>
<dbReference type="Gene3D" id="1.10.1330.10">
    <property type="entry name" value="Dockerin domain"/>
    <property type="match status" value="1"/>
</dbReference>
<protein>
    <submittedName>
        <fullName evidence="2">Fibronectin, type III domain protein</fullName>
    </submittedName>
</protein>
<dbReference type="GO" id="GO:0000272">
    <property type="term" value="P:polysaccharide catabolic process"/>
    <property type="evidence" value="ECO:0007669"/>
    <property type="project" value="InterPro"/>
</dbReference>
<dbReference type="CDD" id="cd00063">
    <property type="entry name" value="FN3"/>
    <property type="match status" value="1"/>
</dbReference>
<dbReference type="PROSITE" id="PS50853">
    <property type="entry name" value="FN3"/>
    <property type="match status" value="1"/>
</dbReference>
<keyword evidence="3" id="KW-1185">Reference proteome</keyword>
<dbReference type="SMART" id="SM00060">
    <property type="entry name" value="FN3"/>
    <property type="match status" value="1"/>
</dbReference>
<sequence>MNIGNGSRGQLITTKSFCAMIFALVIFFAGQATCLATNVTLQWDPETDPSVTGYKVYYQADSSTQPFSGTGATSGASPINVQNLTSTTINGLDPSHAYYFAVTAYNAAGEESSYSNVVAIPESLPPTVSLTSPLNNAAASGTVSVTAGATDNVGVTKVEFYVNGALQATDTTTPYLYSWNTSALAAGSYTLMGKAYDAAGNVGESGTVTVTVVNDTTAPTVSLTAPGNNTTVSGTVVITASAGDNVGVGRVEFYANGVLLSAGNVAPYSYNWNTAAVANGSYTLVAKAYDAAGNVGQSTVATVTVNNTVADTTAPTVSISAPANGATVSGTASVTASSGDNVGVTKVEFYVNGSLMATDTASPYSFSWNTASAANGSYTLTAKAYDAAGNVGQATAVTVTVSNIVTPPVVLKGDANGDGTVAIADALMVLRAALDPSLQTASIMSTGDVWPLDPSSRPQGDGVIDINDARLILQRAVGLVTW</sequence>
<evidence type="ECO:0000259" key="1">
    <source>
        <dbReference type="PROSITE" id="PS50853"/>
    </source>
</evidence>
<dbReference type="RefSeq" id="WP_011939199.1">
    <property type="nucleotide sequence ID" value="NC_009483.1"/>
</dbReference>
<dbReference type="InterPro" id="IPR003961">
    <property type="entry name" value="FN3_dom"/>
</dbReference>
<accession>A5G3Y8</accession>
<dbReference type="AlphaFoldDB" id="A5G3Y8"/>
<dbReference type="EMBL" id="CP000698">
    <property type="protein sequence ID" value="ABQ26506.1"/>
    <property type="molecule type" value="Genomic_DNA"/>
</dbReference>
<dbReference type="STRING" id="351605.Gura_2327"/>
<name>A5G3Y8_GEOUR</name>
<proteinExistence type="predicted"/>
<dbReference type="Pfam" id="PF17957">
    <property type="entry name" value="Big_7"/>
    <property type="match status" value="3"/>
</dbReference>
<organism evidence="2 3">
    <name type="scientific">Geotalea uraniireducens (strain Rf4)</name>
    <name type="common">Geobacter uraniireducens</name>
    <dbReference type="NCBI Taxonomy" id="351605"/>
    <lineage>
        <taxon>Bacteria</taxon>
        <taxon>Pseudomonadati</taxon>
        <taxon>Thermodesulfobacteriota</taxon>
        <taxon>Desulfuromonadia</taxon>
        <taxon>Geobacterales</taxon>
        <taxon>Geobacteraceae</taxon>
        <taxon>Geotalea</taxon>
    </lineage>
</organism>
<dbReference type="KEGG" id="gur:Gura_2327"/>
<dbReference type="Proteomes" id="UP000006695">
    <property type="component" value="Chromosome"/>
</dbReference>
<dbReference type="InterPro" id="IPR036439">
    <property type="entry name" value="Dockerin_dom_sf"/>
</dbReference>
<dbReference type="SUPFAM" id="SSF63446">
    <property type="entry name" value="Type I dockerin domain"/>
    <property type="match status" value="1"/>
</dbReference>